<reference evidence="2 3" key="1">
    <citation type="submission" date="2017-12" db="EMBL/GenBank/DDBJ databases">
        <title>Mesoplasma syrphidae YJS, Complete Genome.</title>
        <authorList>
            <person name="Knight T.F."/>
            <person name="Citino T."/>
            <person name="Rubinstein R."/>
            <person name="Neuschaefer Z."/>
        </authorList>
    </citation>
    <scope>NUCLEOTIDE SEQUENCE [LARGE SCALE GENOMIC DNA]</scope>
    <source>
        <strain evidence="2 3">YJS</strain>
    </source>
</reference>
<dbReference type="CDD" id="cd06664">
    <property type="entry name" value="IscU_like"/>
    <property type="match status" value="1"/>
</dbReference>
<dbReference type="RefSeq" id="WP_027048626.1">
    <property type="nucleotide sequence ID" value="NZ_CP025257.1"/>
</dbReference>
<gene>
    <name evidence="2" type="ORF">CXP39_01270</name>
</gene>
<accession>A0A2K9BR02</accession>
<dbReference type="Proteomes" id="UP000233419">
    <property type="component" value="Chromosome"/>
</dbReference>
<keyword evidence="3" id="KW-1185">Reference proteome</keyword>
<dbReference type="GO" id="GO:0051536">
    <property type="term" value="F:iron-sulfur cluster binding"/>
    <property type="evidence" value="ECO:0007669"/>
    <property type="project" value="InterPro"/>
</dbReference>
<dbReference type="GO" id="GO:0005506">
    <property type="term" value="F:iron ion binding"/>
    <property type="evidence" value="ECO:0007669"/>
    <property type="project" value="InterPro"/>
</dbReference>
<sequence length="143" mass="16317">MIDITNDQLLRDIIMQHFVNSRNRGFEQKPQSFYQDLRSESCSDELTLEIFKTDNDGFEIKFEGSACAISTAATDILISMIFQKSDLEIKTLLATYEKMIETGEITNLNLLGELIAFKNIFKQKNRKTCALLGSKGLKSLFNF</sequence>
<dbReference type="OrthoDB" id="9804157at2"/>
<name>A0A2K9BR02_9MOLU</name>
<dbReference type="AlphaFoldDB" id="A0A2K9BR02"/>
<dbReference type="Pfam" id="PF01592">
    <property type="entry name" value="NifU_N"/>
    <property type="match status" value="1"/>
</dbReference>
<dbReference type="InterPro" id="IPR002871">
    <property type="entry name" value="NIF_FeS_clus_asmbl_NifU_N"/>
</dbReference>
<protein>
    <submittedName>
        <fullName evidence="2">Iron-sulfur cluster scaffold-like protein</fullName>
    </submittedName>
</protein>
<dbReference type="KEGG" id="msyr:CXP39_01270"/>
<organism evidence="2 3">
    <name type="scientific">Mesoplasma syrphidae</name>
    <dbReference type="NCBI Taxonomy" id="225999"/>
    <lineage>
        <taxon>Bacteria</taxon>
        <taxon>Bacillati</taxon>
        <taxon>Mycoplasmatota</taxon>
        <taxon>Mollicutes</taxon>
        <taxon>Entomoplasmatales</taxon>
        <taxon>Entomoplasmataceae</taxon>
        <taxon>Mesoplasma</taxon>
    </lineage>
</organism>
<dbReference type="SUPFAM" id="SSF82649">
    <property type="entry name" value="SufE/NifU"/>
    <property type="match status" value="1"/>
</dbReference>
<feature type="domain" description="NIF system FeS cluster assembly NifU N-terminal" evidence="1">
    <location>
        <begin position="12"/>
        <end position="85"/>
    </location>
</feature>
<proteinExistence type="predicted"/>
<evidence type="ECO:0000313" key="2">
    <source>
        <dbReference type="EMBL" id="AUF83432.1"/>
    </source>
</evidence>
<dbReference type="GO" id="GO:0016226">
    <property type="term" value="P:iron-sulfur cluster assembly"/>
    <property type="evidence" value="ECO:0007669"/>
    <property type="project" value="InterPro"/>
</dbReference>
<dbReference type="Gene3D" id="3.90.1010.10">
    <property type="match status" value="1"/>
</dbReference>
<evidence type="ECO:0000313" key="3">
    <source>
        <dbReference type="Proteomes" id="UP000233419"/>
    </source>
</evidence>
<evidence type="ECO:0000259" key="1">
    <source>
        <dbReference type="Pfam" id="PF01592"/>
    </source>
</evidence>
<dbReference type="EMBL" id="CP025257">
    <property type="protein sequence ID" value="AUF83432.1"/>
    <property type="molecule type" value="Genomic_DNA"/>
</dbReference>